<evidence type="ECO:0008006" key="6">
    <source>
        <dbReference type="Google" id="ProtNLM"/>
    </source>
</evidence>
<dbReference type="Proteomes" id="UP000321514">
    <property type="component" value="Unassembled WGS sequence"/>
</dbReference>
<feature type="region of interest" description="Disordered" evidence="1">
    <location>
        <begin position="120"/>
        <end position="218"/>
    </location>
</feature>
<dbReference type="PROSITE" id="PS51257">
    <property type="entry name" value="PROKAR_LIPOPROTEIN"/>
    <property type="match status" value="1"/>
</dbReference>
<organism evidence="2 5">
    <name type="scientific">Myxococcus fulvus</name>
    <dbReference type="NCBI Taxonomy" id="33"/>
    <lineage>
        <taxon>Bacteria</taxon>
        <taxon>Pseudomonadati</taxon>
        <taxon>Myxococcota</taxon>
        <taxon>Myxococcia</taxon>
        <taxon>Myxococcales</taxon>
        <taxon>Cystobacterineae</taxon>
        <taxon>Myxococcaceae</taxon>
        <taxon>Myxococcus</taxon>
    </lineage>
</organism>
<protein>
    <recommendedName>
        <fullName evidence="6">Lipoprotein</fullName>
    </recommendedName>
</protein>
<evidence type="ECO:0000313" key="5">
    <source>
        <dbReference type="Proteomes" id="UP000321514"/>
    </source>
</evidence>
<reference evidence="3 4" key="1">
    <citation type="submission" date="2016-10" db="EMBL/GenBank/DDBJ databases">
        <authorList>
            <person name="Varghese N."/>
            <person name="Submissions S."/>
        </authorList>
    </citation>
    <scope>NUCLEOTIDE SEQUENCE [LARGE SCALE GENOMIC DNA]</scope>
    <source>
        <strain evidence="3 4">DSM 16525</strain>
    </source>
</reference>
<dbReference type="Proteomes" id="UP000183760">
    <property type="component" value="Unassembled WGS sequence"/>
</dbReference>
<feature type="compositionally biased region" description="Polar residues" evidence="1">
    <location>
        <begin position="180"/>
        <end position="193"/>
    </location>
</feature>
<dbReference type="OrthoDB" id="9939809at2"/>
<name>A0A511SZ02_MYXFU</name>
<evidence type="ECO:0000313" key="2">
    <source>
        <dbReference type="EMBL" id="GEN07109.1"/>
    </source>
</evidence>
<keyword evidence="4" id="KW-1185">Reference proteome</keyword>
<dbReference type="EMBL" id="BJXR01000020">
    <property type="protein sequence ID" value="GEN07109.1"/>
    <property type="molecule type" value="Genomic_DNA"/>
</dbReference>
<proteinExistence type="predicted"/>
<dbReference type="AlphaFoldDB" id="A0A511SZ02"/>
<evidence type="ECO:0000313" key="4">
    <source>
        <dbReference type="Proteomes" id="UP000183760"/>
    </source>
</evidence>
<dbReference type="RefSeq" id="WP_074953484.1">
    <property type="nucleotide sequence ID" value="NZ_BJXR01000020.1"/>
</dbReference>
<sequence length="218" mass="22512">MKTSKKLMMCVLFVGALTGCRTLGSRPTPSPSCPEVAPLPKVPTIQALPPNAELPEGATQVVVGLCRRTGQYLALGVAPEQGRFAYAVAGSRGTSDAFFARVQRLGLPMTVFSAPVKLRKGGSVGSSAVDTGSSPQQGNPQEDKDPTEGPTYDPCINQQDEIGDKPPPDPTDEGGAAPTVPSSFASLAWQTANAIDAASDPAPEKPDTTPPTGSTVPR</sequence>
<feature type="compositionally biased region" description="Polar residues" evidence="1">
    <location>
        <begin position="125"/>
        <end position="140"/>
    </location>
</feature>
<reference evidence="2 5" key="2">
    <citation type="submission" date="2019-07" db="EMBL/GenBank/DDBJ databases">
        <title>Whole genome shotgun sequence of Myxococcus fulvus NBRC 100333.</title>
        <authorList>
            <person name="Hosoyama A."/>
            <person name="Uohara A."/>
            <person name="Ohji S."/>
            <person name="Ichikawa N."/>
        </authorList>
    </citation>
    <scope>NUCLEOTIDE SEQUENCE [LARGE SCALE GENOMIC DNA]</scope>
    <source>
        <strain evidence="2 5">NBRC 100333</strain>
    </source>
</reference>
<evidence type="ECO:0000256" key="1">
    <source>
        <dbReference type="SAM" id="MobiDB-lite"/>
    </source>
</evidence>
<comment type="caution">
    <text evidence="2">The sequence shown here is derived from an EMBL/GenBank/DDBJ whole genome shotgun (WGS) entry which is preliminary data.</text>
</comment>
<accession>A0A511SZ02</accession>
<evidence type="ECO:0000313" key="3">
    <source>
        <dbReference type="EMBL" id="SET99807.1"/>
    </source>
</evidence>
<dbReference type="EMBL" id="FOIB01000004">
    <property type="protein sequence ID" value="SET99807.1"/>
    <property type="molecule type" value="Genomic_DNA"/>
</dbReference>
<gene>
    <name evidence="2" type="ORF">MFU01_21460</name>
    <name evidence="3" type="ORF">SAMN05443572_104266</name>
</gene>